<dbReference type="Proteomes" id="UP000003340">
    <property type="component" value="Unassembled WGS sequence"/>
</dbReference>
<proteinExistence type="predicted"/>
<dbReference type="EMBL" id="ACEC01000109">
    <property type="protein sequence ID" value="EEG29310.1"/>
    <property type="molecule type" value="Genomic_DNA"/>
</dbReference>
<reference evidence="1 2" key="2">
    <citation type="submission" date="2009-02" db="EMBL/GenBank/DDBJ databases">
        <title>Draft genome sequence of Clostridium methylpentosum (DSM 5476).</title>
        <authorList>
            <person name="Sudarsanam P."/>
            <person name="Ley R."/>
            <person name="Guruge J."/>
            <person name="Turnbaugh P.J."/>
            <person name="Mahowald M."/>
            <person name="Liep D."/>
            <person name="Gordon J."/>
        </authorList>
    </citation>
    <scope>NUCLEOTIDE SEQUENCE [LARGE SCALE GENOMIC DNA]</scope>
    <source>
        <strain evidence="1 2">DSM 5476</strain>
    </source>
</reference>
<sequence>MFGNVVYYDKKKIDEYKAVIKGEKNLEVAEYEVSNDKGIQVDLKAFGADAKASKTYKAKVQDSLLYNCDEFEQLLSGRDDYFDFTQSSGFDLTTMSRGVIIKFEGYIKIPEEFDFTQTIDKFKPMLVASLVNDTMDKSEQAAMKVFFETSDTKIPVLIDFDELLMCSKLISNNMLVKYENMEEYEELEVTIIARITSGNMVNAEKSFYDPLKDFMTLNRAMRRSMERRADGLNEIYADRDYRMIEILAIYQ</sequence>
<dbReference type="AlphaFoldDB" id="C0EGT6"/>
<protein>
    <submittedName>
        <fullName evidence="1">Uncharacterized protein</fullName>
    </submittedName>
</protein>
<dbReference type="HOGENOM" id="CLU_091374_0_0_9"/>
<accession>C0EGT6</accession>
<reference evidence="1 2" key="1">
    <citation type="submission" date="2009-01" db="EMBL/GenBank/DDBJ databases">
        <authorList>
            <person name="Fulton L."/>
            <person name="Clifton S."/>
            <person name="Fulton B."/>
            <person name="Xu J."/>
            <person name="Minx P."/>
            <person name="Pepin K.H."/>
            <person name="Johnson M."/>
            <person name="Bhonagiri V."/>
            <person name="Nash W.E."/>
            <person name="Mardis E.R."/>
            <person name="Wilson R.K."/>
        </authorList>
    </citation>
    <scope>NUCLEOTIDE SEQUENCE [LARGE SCALE GENOMIC DNA]</scope>
    <source>
        <strain evidence="1 2">DSM 5476</strain>
    </source>
</reference>
<name>C0EGT6_9FIRM</name>
<dbReference type="eggNOG" id="ENOG5033PKC">
    <property type="taxonomic scope" value="Bacteria"/>
</dbReference>
<keyword evidence="2" id="KW-1185">Reference proteome</keyword>
<organism evidence="1 2">
    <name type="scientific">[Clostridium] methylpentosum DSM 5476</name>
    <dbReference type="NCBI Taxonomy" id="537013"/>
    <lineage>
        <taxon>Bacteria</taxon>
        <taxon>Bacillati</taxon>
        <taxon>Bacillota</taxon>
        <taxon>Clostridia</taxon>
        <taxon>Eubacteriales</taxon>
        <taxon>Oscillospiraceae</taxon>
        <taxon>Oscillospiraceae incertae sedis</taxon>
    </lineage>
</organism>
<dbReference type="InterPro" id="IPR045633">
    <property type="entry name" value="DUF6414"/>
</dbReference>
<evidence type="ECO:0000313" key="1">
    <source>
        <dbReference type="EMBL" id="EEG29310.1"/>
    </source>
</evidence>
<dbReference type="Pfam" id="PF19952">
    <property type="entry name" value="DUF6414"/>
    <property type="match status" value="1"/>
</dbReference>
<gene>
    <name evidence="1" type="ORF">CLOSTMETH_03080</name>
</gene>
<evidence type="ECO:0000313" key="2">
    <source>
        <dbReference type="Proteomes" id="UP000003340"/>
    </source>
</evidence>
<comment type="caution">
    <text evidence="1">The sequence shown here is derived from an EMBL/GenBank/DDBJ whole genome shotgun (WGS) entry which is preliminary data.</text>
</comment>